<feature type="region of interest" description="Disordered" evidence="1">
    <location>
        <begin position="133"/>
        <end position="174"/>
    </location>
</feature>
<dbReference type="AlphaFoldDB" id="A0A1B6MPV9"/>
<organism evidence="3">
    <name type="scientific">Graphocephala atropunctata</name>
    <dbReference type="NCBI Taxonomy" id="36148"/>
    <lineage>
        <taxon>Eukaryota</taxon>
        <taxon>Metazoa</taxon>
        <taxon>Ecdysozoa</taxon>
        <taxon>Arthropoda</taxon>
        <taxon>Hexapoda</taxon>
        <taxon>Insecta</taxon>
        <taxon>Pterygota</taxon>
        <taxon>Neoptera</taxon>
        <taxon>Paraneoptera</taxon>
        <taxon>Hemiptera</taxon>
        <taxon>Auchenorrhyncha</taxon>
        <taxon>Membracoidea</taxon>
        <taxon>Cicadellidae</taxon>
        <taxon>Cicadellinae</taxon>
        <taxon>Cicadellini</taxon>
        <taxon>Graphocephala</taxon>
    </lineage>
</organism>
<evidence type="ECO:0000259" key="2">
    <source>
        <dbReference type="Pfam" id="PF20209"/>
    </source>
</evidence>
<feature type="non-terminal residue" evidence="3">
    <location>
        <position position="1"/>
    </location>
</feature>
<dbReference type="EMBL" id="GEBQ01002034">
    <property type="protein sequence ID" value="JAT37943.1"/>
    <property type="molecule type" value="Transcribed_RNA"/>
</dbReference>
<feature type="domain" description="DUF6570" evidence="2">
    <location>
        <begin position="3"/>
        <end position="114"/>
    </location>
</feature>
<evidence type="ECO:0000256" key="1">
    <source>
        <dbReference type="SAM" id="MobiDB-lite"/>
    </source>
</evidence>
<accession>A0A1B6MPV9</accession>
<reference evidence="3" key="1">
    <citation type="submission" date="2015-11" db="EMBL/GenBank/DDBJ databases">
        <title>De novo transcriptome assembly of four potential Pierce s Disease insect vectors from Arizona vineyards.</title>
        <authorList>
            <person name="Tassone E.E."/>
        </authorList>
    </citation>
    <scope>NUCLEOTIDE SEQUENCE</scope>
</reference>
<sequence>VSSVPNELTDLTIVEQMLIARVHPAMRIYKVQANGQDGQFHYKGNIINVEQDINEIASVLPTLPENLKVIIVQRQGVFGHIDFKVRREKLQQALIWLKANNPFYFDITISDEALHQIPVNDFVHMRVPCVRENQESPDEIEEDQVEETSVPMIAQSRQRDHVQRLMWPTGTSAP</sequence>
<feature type="compositionally biased region" description="Acidic residues" evidence="1">
    <location>
        <begin position="135"/>
        <end position="146"/>
    </location>
</feature>
<dbReference type="InterPro" id="IPR046700">
    <property type="entry name" value="DUF6570"/>
</dbReference>
<dbReference type="Pfam" id="PF20209">
    <property type="entry name" value="DUF6570"/>
    <property type="match status" value="1"/>
</dbReference>
<gene>
    <name evidence="3" type="ORF">g.2789</name>
</gene>
<name>A0A1B6MPV9_9HEMI</name>
<protein>
    <recommendedName>
        <fullName evidence="2">DUF6570 domain-containing protein</fullName>
    </recommendedName>
</protein>
<proteinExistence type="predicted"/>
<evidence type="ECO:0000313" key="3">
    <source>
        <dbReference type="EMBL" id="JAT37943.1"/>
    </source>
</evidence>
<feature type="non-terminal residue" evidence="3">
    <location>
        <position position="174"/>
    </location>
</feature>